<keyword evidence="12" id="KW-1185">Reference proteome</keyword>
<accession>A0A2K6KR31</accession>
<keyword evidence="6" id="KW-0539">Nucleus</keyword>
<feature type="coiled-coil region" evidence="9">
    <location>
        <begin position="713"/>
        <end position="830"/>
    </location>
</feature>
<dbReference type="SUPFAM" id="SSF75553">
    <property type="entry name" value="Smc hinge domain"/>
    <property type="match status" value="1"/>
</dbReference>
<dbReference type="InterPro" id="IPR027417">
    <property type="entry name" value="P-loop_NTPase"/>
</dbReference>
<evidence type="ECO:0000256" key="4">
    <source>
        <dbReference type="ARBA" id="ARBA00022454"/>
    </source>
</evidence>
<dbReference type="InterPro" id="IPR028468">
    <property type="entry name" value="Smc1_ABC"/>
</dbReference>
<keyword evidence="8" id="KW-0131">Cell cycle</keyword>
<comment type="similarity">
    <text evidence="3">Belongs to the SMC family. SMC1 subfamily.</text>
</comment>
<dbReference type="GO" id="GO:0016887">
    <property type="term" value="F:ATP hydrolysis activity"/>
    <property type="evidence" value="ECO:0007669"/>
    <property type="project" value="InterPro"/>
</dbReference>
<evidence type="ECO:0000256" key="6">
    <source>
        <dbReference type="ARBA" id="ARBA00023242"/>
    </source>
</evidence>
<evidence type="ECO:0000256" key="8">
    <source>
        <dbReference type="ARBA" id="ARBA00023306"/>
    </source>
</evidence>
<dbReference type="InterPro" id="IPR036277">
    <property type="entry name" value="SMC_hinge_sf"/>
</dbReference>
<dbReference type="Pfam" id="PF06470">
    <property type="entry name" value="SMC_hinge"/>
    <property type="match status" value="1"/>
</dbReference>
<evidence type="ECO:0000259" key="10">
    <source>
        <dbReference type="SMART" id="SM00968"/>
    </source>
</evidence>
<reference evidence="11 12" key="1">
    <citation type="submission" date="2016-06" db="EMBL/GenBank/DDBJ databases">
        <title>Genome of Rhinopithecus bieti.</title>
        <authorList>
            <person name="Wu"/>
            <person name="C.-I. and Zhang"/>
            <person name="Y."/>
        </authorList>
    </citation>
    <scope>NUCLEOTIDE SEQUENCE</scope>
</reference>
<dbReference type="SUPFAM" id="SSF52540">
    <property type="entry name" value="P-loop containing nucleoside triphosphate hydrolases"/>
    <property type="match status" value="2"/>
</dbReference>
<organism evidence="11 12">
    <name type="scientific">Rhinopithecus bieti</name>
    <name type="common">Black snub-nosed monkey</name>
    <name type="synonym">Pygathrix bieti</name>
    <dbReference type="NCBI Taxonomy" id="61621"/>
    <lineage>
        <taxon>Eukaryota</taxon>
        <taxon>Metazoa</taxon>
        <taxon>Chordata</taxon>
        <taxon>Craniata</taxon>
        <taxon>Vertebrata</taxon>
        <taxon>Euteleostomi</taxon>
        <taxon>Mammalia</taxon>
        <taxon>Eutheria</taxon>
        <taxon>Euarchontoglires</taxon>
        <taxon>Primates</taxon>
        <taxon>Haplorrhini</taxon>
        <taxon>Catarrhini</taxon>
        <taxon>Cercopithecidae</taxon>
        <taxon>Colobinae</taxon>
        <taxon>Rhinopithecus</taxon>
    </lineage>
</organism>
<dbReference type="Ensembl" id="ENSRBIT00000037523.1">
    <property type="protein sequence ID" value="ENSRBIP00000013724.1"/>
    <property type="gene ID" value="ENSRBIG00000030925.1"/>
</dbReference>
<protein>
    <submittedName>
        <fullName evidence="11">Structural maintenance of chromosomes 1B</fullName>
    </submittedName>
</protein>
<dbReference type="FunFam" id="3.40.50.300:FF:000564">
    <property type="entry name" value="Structural maintenance of chromosomes 1A"/>
    <property type="match status" value="1"/>
</dbReference>
<dbReference type="InterPro" id="IPR024704">
    <property type="entry name" value="SMC"/>
</dbReference>
<evidence type="ECO:0000256" key="3">
    <source>
        <dbReference type="ARBA" id="ARBA00005597"/>
    </source>
</evidence>
<dbReference type="OMA" id="HKARCWD"/>
<dbReference type="CDD" id="cd03275">
    <property type="entry name" value="ABC_SMC1_euk"/>
    <property type="match status" value="1"/>
</dbReference>
<dbReference type="Proteomes" id="UP000233180">
    <property type="component" value="Unassembled WGS sequence"/>
</dbReference>
<dbReference type="GO" id="GO:0031981">
    <property type="term" value="C:nuclear lumen"/>
    <property type="evidence" value="ECO:0007669"/>
    <property type="project" value="UniProtKB-ARBA"/>
</dbReference>
<dbReference type="SMART" id="SM00968">
    <property type="entry name" value="SMC_hinge"/>
    <property type="match status" value="1"/>
</dbReference>
<reference evidence="11" key="2">
    <citation type="submission" date="2025-08" db="UniProtKB">
        <authorList>
            <consortium name="Ensembl"/>
        </authorList>
    </citation>
    <scope>IDENTIFICATION</scope>
</reference>
<dbReference type="AlphaFoldDB" id="A0A2K6KR31"/>
<sequence>MGHLELLLVENFKSWRGRQVIGPFRRFTCIIGPNGSGKSNVMDALSFVMGEKTANLRVKNIQELIHGAHIGKPISSSASVKIVYVEESGEEKTFTRIIRGGCSEFHFDDSLVSRSVYIAELEKIGIIAKGQNCLVFQGTVESISLKKPKERTQFFEEISTSGELIGEYEEKKRKLQKADEDAQFNFNKKKNVAAERRHAKLEKEEAERYQSLLEELKMNKIQLQLFQLYHNEKKIDFLNTKLEHVKRDLSVTRESFKCFSLFRSLETLLNQKRPQYIKAKENTSHHLKKLDVAKKSIKDSEKQCSKQEDDIKALETELADLDGAWRSFEKQIEEEILRKGRDIELEASQLDRYKELKEQVRKKVATMTQQLEKLQWEQKTDEERLAFEKRRHGEVQGNLKQIKEQIEDHKKRIEKLEEYTKTCMDCLKEKKQQEETLVDEIEKTKSRMSEVNEELNLIRSELQNAGLDTHEGKRQQKRAEVLEHLKRLYPDSVFGRLLDLCHPIHKKYQLAVTKLFGRYIIAIVVASEKVAKDCIRFLKEERAEPETFLALDYLDIKPINERLRELKGCKMVIDVIKTQFPQLKKVIQFVCGNGLVCETVEEARHIAFVISGGSSDLKYKARCWDEKELKNLRDRQSQKIQELKDLMKTLRKETDLKQIQTLVQGTQTRLKYSQNELEMIKKKHLVAFYREQSQLQSELLNIESQCTMLSEGIKERQRRIKEFQEKIDKVEDDIFQHFCEEIGVENIREFENKRVKQQQEIDQKRLEFEKQKTLLNIQLEYSRNQLKKKLNKMNTLKETIQKGSEDIDHLKKAEENCLQIVNELMAKQQQLKDIRVTQNSNAEKVQTQIEEERKKFLAVDREVGKLQKEVVITQTSLEQKRLEKHNLLLDCKVQDIEIILLFGSLDDIIEVEMGTEAESTQATIDIYEKEEAFEVDYSSLNEDLKALQSDQEIEAHLRLLLQQVASQEDILLKTAAPNLRALENLKTVRDKFQESTDAFEASRKEARMCRQEFEQVKKRRYDLFTQCFEHVSVSIDQIYKKLCRNNSAQVSSYIKEQTQDQFQMIVISLKEEFYSRADALIGIYPEYDDCMFSRILTLDLLQYPDTEGQESNKRHGESR</sequence>
<feature type="domain" description="SMC hinge" evidence="10">
    <location>
        <begin position="491"/>
        <end position="607"/>
    </location>
</feature>
<keyword evidence="7" id="KW-0469">Meiosis</keyword>
<dbReference type="PANTHER" id="PTHR18937">
    <property type="entry name" value="STRUCTURAL MAINTENANCE OF CHROMOSOMES SMC FAMILY MEMBER"/>
    <property type="match status" value="1"/>
</dbReference>
<feature type="coiled-coil region" evidence="9">
    <location>
        <begin position="626"/>
        <end position="660"/>
    </location>
</feature>
<dbReference type="GO" id="GO:0007062">
    <property type="term" value="P:sister chromatid cohesion"/>
    <property type="evidence" value="ECO:0007669"/>
    <property type="project" value="InterPro"/>
</dbReference>
<keyword evidence="5 9" id="KW-0175">Coiled coil</keyword>
<evidence type="ECO:0000256" key="1">
    <source>
        <dbReference type="ARBA" id="ARBA00004123"/>
    </source>
</evidence>
<dbReference type="Pfam" id="PF02463">
    <property type="entry name" value="SMC_N"/>
    <property type="match status" value="1"/>
</dbReference>
<dbReference type="FunFam" id="1.20.1060.20:FF:000001">
    <property type="entry name" value="Structural maintenance of chromosomes 1A"/>
    <property type="match status" value="1"/>
</dbReference>
<evidence type="ECO:0000256" key="5">
    <source>
        <dbReference type="ARBA" id="ARBA00023054"/>
    </source>
</evidence>
<dbReference type="Gene3D" id="3.40.50.300">
    <property type="entry name" value="P-loop containing nucleotide triphosphate hydrolases"/>
    <property type="match status" value="2"/>
</dbReference>
<evidence type="ECO:0000256" key="7">
    <source>
        <dbReference type="ARBA" id="ARBA00023254"/>
    </source>
</evidence>
<reference evidence="11" key="3">
    <citation type="submission" date="2025-09" db="UniProtKB">
        <authorList>
            <consortium name="Ensembl"/>
        </authorList>
    </citation>
    <scope>IDENTIFICATION</scope>
</reference>
<evidence type="ECO:0000313" key="12">
    <source>
        <dbReference type="Proteomes" id="UP000233180"/>
    </source>
</evidence>
<dbReference type="GO" id="GO:0005524">
    <property type="term" value="F:ATP binding"/>
    <property type="evidence" value="ECO:0007669"/>
    <property type="project" value="InterPro"/>
</dbReference>
<evidence type="ECO:0000256" key="9">
    <source>
        <dbReference type="SAM" id="Coils"/>
    </source>
</evidence>
<dbReference type="InterPro" id="IPR003395">
    <property type="entry name" value="RecF/RecN/SMC_N"/>
</dbReference>
<dbReference type="GO" id="GO:0003677">
    <property type="term" value="F:DNA binding"/>
    <property type="evidence" value="ECO:0007669"/>
    <property type="project" value="TreeGrafter"/>
</dbReference>
<keyword evidence="4" id="KW-0158">Chromosome</keyword>
<name>A0A2K6KR31_RHIBE</name>
<dbReference type="Gene3D" id="1.20.1060.20">
    <property type="match status" value="1"/>
</dbReference>
<dbReference type="PIRSF" id="PIRSF005719">
    <property type="entry name" value="SMC"/>
    <property type="match status" value="1"/>
</dbReference>
<evidence type="ECO:0000313" key="11">
    <source>
        <dbReference type="Ensembl" id="ENSRBIP00000013724.1"/>
    </source>
</evidence>
<comment type="subcellular location">
    <subcellularLocation>
        <location evidence="2">Chromosome</location>
    </subcellularLocation>
    <subcellularLocation>
        <location evidence="1">Nucleus</location>
    </subcellularLocation>
</comment>
<dbReference type="PANTHER" id="PTHR18937:SF147">
    <property type="entry name" value="STRUCTURAL MAINTENANCE OF CHROMOSOMES PROTEIN 1B"/>
    <property type="match status" value="1"/>
</dbReference>
<dbReference type="GO" id="GO:0051321">
    <property type="term" value="P:meiotic cell cycle"/>
    <property type="evidence" value="ECO:0007669"/>
    <property type="project" value="UniProtKB-KW"/>
</dbReference>
<dbReference type="GeneTree" id="ENSGT00940000157633"/>
<dbReference type="InterPro" id="IPR010935">
    <property type="entry name" value="SMC_hinge"/>
</dbReference>
<evidence type="ECO:0000256" key="2">
    <source>
        <dbReference type="ARBA" id="ARBA00004286"/>
    </source>
</evidence>
<feature type="coiled-coil region" evidence="9">
    <location>
        <begin position="290"/>
        <end position="461"/>
    </location>
</feature>
<proteinExistence type="inferred from homology"/>
<gene>
    <name evidence="11" type="primary">SMC1B</name>
</gene>
<dbReference type="GO" id="GO:0030893">
    <property type="term" value="C:meiotic cohesin complex"/>
    <property type="evidence" value="ECO:0007669"/>
    <property type="project" value="TreeGrafter"/>
</dbReference>